<feature type="transmembrane region" description="Helical" evidence="1">
    <location>
        <begin position="110"/>
        <end position="131"/>
    </location>
</feature>
<name>A0ABS2MPD8_9FIRM</name>
<keyword evidence="1" id="KW-1133">Transmembrane helix</keyword>
<reference evidence="2 3" key="1">
    <citation type="submission" date="2021-01" db="EMBL/GenBank/DDBJ databases">
        <title>Genomic Encyclopedia of Type Strains, Phase IV (KMG-IV): sequencing the most valuable type-strain genomes for metagenomic binning, comparative biology and taxonomic classification.</title>
        <authorList>
            <person name="Goeker M."/>
        </authorList>
    </citation>
    <scope>NUCLEOTIDE SEQUENCE [LARGE SCALE GENOMIC DNA]</scope>
    <source>
        <strain evidence="2 3">DSM 24436</strain>
    </source>
</reference>
<comment type="caution">
    <text evidence="2">The sequence shown here is derived from an EMBL/GenBank/DDBJ whole genome shotgun (WGS) entry which is preliminary data.</text>
</comment>
<evidence type="ECO:0000256" key="1">
    <source>
        <dbReference type="SAM" id="Phobius"/>
    </source>
</evidence>
<proteinExistence type="predicted"/>
<dbReference type="RefSeq" id="WP_204662588.1">
    <property type="nucleotide sequence ID" value="NZ_JAFBDT010000004.1"/>
</dbReference>
<protein>
    <submittedName>
        <fullName evidence="2">Uncharacterized protein</fullName>
    </submittedName>
</protein>
<evidence type="ECO:0000313" key="2">
    <source>
        <dbReference type="EMBL" id="MBM7561268.1"/>
    </source>
</evidence>
<keyword evidence="3" id="KW-1185">Reference proteome</keyword>
<sequence length="134" mass="15759">MQPTSIEDLYKWQKIKAKKNETDEKCFLEEELKLTHSGIRTRVILASQENEMQLKVPLKDSKVAQDIISGEVVEVVDVQTETYHVFERDLSFKNDRLYEDKYHRNVKSSWLKPLFIIAILLGMLLVVLRFVNFS</sequence>
<gene>
    <name evidence="2" type="ORF">JOC49_000788</name>
</gene>
<keyword evidence="1" id="KW-0472">Membrane</keyword>
<dbReference type="Proteomes" id="UP000767854">
    <property type="component" value="Unassembled WGS sequence"/>
</dbReference>
<accession>A0ABS2MPD8</accession>
<evidence type="ECO:0000313" key="3">
    <source>
        <dbReference type="Proteomes" id="UP000767854"/>
    </source>
</evidence>
<dbReference type="EMBL" id="JAFBDT010000004">
    <property type="protein sequence ID" value="MBM7561268.1"/>
    <property type="molecule type" value="Genomic_DNA"/>
</dbReference>
<keyword evidence="1" id="KW-0812">Transmembrane</keyword>
<organism evidence="2 3">
    <name type="scientific">Fusibacter tunisiensis</name>
    <dbReference type="NCBI Taxonomy" id="1008308"/>
    <lineage>
        <taxon>Bacteria</taxon>
        <taxon>Bacillati</taxon>
        <taxon>Bacillota</taxon>
        <taxon>Clostridia</taxon>
        <taxon>Eubacteriales</taxon>
        <taxon>Eubacteriales Family XII. Incertae Sedis</taxon>
        <taxon>Fusibacter</taxon>
    </lineage>
</organism>